<dbReference type="EMBL" id="MK500392">
    <property type="protein sequence ID" value="QBK88570.1"/>
    <property type="molecule type" value="Genomic_DNA"/>
</dbReference>
<protein>
    <submittedName>
        <fullName evidence="1">Uncharacterized protein</fullName>
    </submittedName>
</protein>
<proteinExistence type="predicted"/>
<gene>
    <name evidence="1" type="ORF">LCMiAC01_02470</name>
</gene>
<organism evidence="1">
    <name type="scientific">Mimivirus LCMiAC01</name>
    <dbReference type="NCBI Taxonomy" id="2506608"/>
    <lineage>
        <taxon>Viruses</taxon>
        <taxon>Varidnaviria</taxon>
        <taxon>Bamfordvirae</taxon>
        <taxon>Nucleocytoviricota</taxon>
        <taxon>Megaviricetes</taxon>
        <taxon>Imitervirales</taxon>
        <taxon>Mimiviridae</taxon>
        <taxon>Klosneuvirinae</taxon>
    </lineage>
</organism>
<evidence type="ECO:0000313" key="1">
    <source>
        <dbReference type="EMBL" id="QBK88570.1"/>
    </source>
</evidence>
<reference evidence="1" key="1">
    <citation type="journal article" date="2019" name="MBio">
        <title>Virus Genomes from Deep Sea Sediments Expand the Ocean Megavirome and Support Independent Origins of Viral Gigantism.</title>
        <authorList>
            <person name="Backstrom D."/>
            <person name="Yutin N."/>
            <person name="Jorgensen S.L."/>
            <person name="Dharamshi J."/>
            <person name="Homa F."/>
            <person name="Zaremba-Niedwiedzka K."/>
            <person name="Spang A."/>
            <person name="Wolf Y.I."/>
            <person name="Koonin E.V."/>
            <person name="Ettema T.J."/>
        </authorList>
    </citation>
    <scope>NUCLEOTIDE SEQUENCE</scope>
</reference>
<sequence>MNIKISHLTIVLAVILILILLYNNTTIEGYYGLTPYKYHWNIFKCLTSDCLIKESYKCNRWCDRWAEPGGRANCRVRCLDYADQQADSLKHNNYTWFWALPLLNKYAIHTTHKKGPDYVRM</sequence>
<accession>A0A481YZZ4</accession>
<name>A0A481YZZ4_9VIRU</name>